<feature type="modified residue" description="Phosphocysteine; by EIIA" evidence="7">
    <location>
        <position position="8"/>
    </location>
</feature>
<keyword evidence="5" id="KW-0598">Phosphotransferase system</keyword>
<reference evidence="9 10" key="1">
    <citation type="submission" date="2019-09" db="EMBL/GenBank/DDBJ databases">
        <title>Genome of Aliivibrio finisterrensis LMG 23869 (type strain).</title>
        <authorList>
            <person name="Bowman J.P."/>
        </authorList>
    </citation>
    <scope>NUCLEOTIDE SEQUENCE [LARGE SCALE GENOMIC DNA]</scope>
    <source>
        <strain evidence="9 10">LMG 23869</strain>
    </source>
</reference>
<gene>
    <name evidence="9" type="ORF">F8B77_06085</name>
</gene>
<dbReference type="Pfam" id="PF02302">
    <property type="entry name" value="PTS_IIB"/>
    <property type="match status" value="1"/>
</dbReference>
<dbReference type="InterPro" id="IPR013012">
    <property type="entry name" value="PTS_EIIB_3"/>
</dbReference>
<dbReference type="InterPro" id="IPR051819">
    <property type="entry name" value="PTS_sugar-specific_EIIB"/>
</dbReference>
<dbReference type="EMBL" id="WBVP01000005">
    <property type="protein sequence ID" value="KAB2825215.1"/>
    <property type="molecule type" value="Genomic_DNA"/>
</dbReference>
<evidence type="ECO:0000313" key="10">
    <source>
        <dbReference type="Proteomes" id="UP000434870"/>
    </source>
</evidence>
<dbReference type="InterPro" id="IPR003501">
    <property type="entry name" value="PTS_EIIB_2/3"/>
</dbReference>
<evidence type="ECO:0000256" key="6">
    <source>
        <dbReference type="ARBA" id="ARBA00022777"/>
    </source>
</evidence>
<dbReference type="GO" id="GO:0008982">
    <property type="term" value="F:protein-N(PI)-phosphohistidine-sugar phosphotransferase activity"/>
    <property type="evidence" value="ECO:0007669"/>
    <property type="project" value="InterPro"/>
</dbReference>
<keyword evidence="6" id="KW-0418">Kinase</keyword>
<dbReference type="PANTHER" id="PTHR34581">
    <property type="entry name" value="PTS SYSTEM N,N'-DIACETYLCHITOBIOSE-SPECIFIC EIIB COMPONENT"/>
    <property type="match status" value="1"/>
</dbReference>
<dbReference type="CDD" id="cd05564">
    <property type="entry name" value="PTS_IIB_chitobiose_lichenan"/>
    <property type="match status" value="1"/>
</dbReference>
<evidence type="ECO:0000256" key="1">
    <source>
        <dbReference type="ARBA" id="ARBA00022448"/>
    </source>
</evidence>
<name>A0A6N6RU63_9GAMM</name>
<evidence type="ECO:0000256" key="2">
    <source>
        <dbReference type="ARBA" id="ARBA00022553"/>
    </source>
</evidence>
<dbReference type="GO" id="GO:0009401">
    <property type="term" value="P:phosphoenolpyruvate-dependent sugar phosphotransferase system"/>
    <property type="evidence" value="ECO:0007669"/>
    <property type="project" value="UniProtKB-KW"/>
</dbReference>
<keyword evidence="2" id="KW-0597">Phosphoprotein</keyword>
<dbReference type="PROSITE" id="PS51100">
    <property type="entry name" value="PTS_EIIB_TYPE_3"/>
    <property type="match status" value="1"/>
</dbReference>
<keyword evidence="4" id="KW-0808">Transferase</keyword>
<sequence length="101" mass="11445">MKKILLLCAAGMSTSMVVKKMRESAAQQELDIHIEAHGVETIQDYLAEYDLFLLGPQIRFKKDELQKLADEVNKKVEVIDMMDYGMMKGDKILKDALVLLG</sequence>
<dbReference type="Gene3D" id="3.40.50.2300">
    <property type="match status" value="1"/>
</dbReference>
<proteinExistence type="predicted"/>
<dbReference type="SUPFAM" id="SSF52794">
    <property type="entry name" value="PTS system IIB component-like"/>
    <property type="match status" value="1"/>
</dbReference>
<dbReference type="RefSeq" id="WP_151654591.1">
    <property type="nucleotide sequence ID" value="NZ_WBVP01000005.1"/>
</dbReference>
<evidence type="ECO:0000256" key="3">
    <source>
        <dbReference type="ARBA" id="ARBA00022597"/>
    </source>
</evidence>
<dbReference type="PANTHER" id="PTHR34581:SF2">
    <property type="entry name" value="PTS SYSTEM N,N'-DIACETYLCHITOBIOSE-SPECIFIC EIIB COMPONENT"/>
    <property type="match status" value="1"/>
</dbReference>
<keyword evidence="1" id="KW-0813">Transport</keyword>
<dbReference type="AlphaFoldDB" id="A0A6N6RU63"/>
<keyword evidence="3 9" id="KW-0762">Sugar transport</keyword>
<evidence type="ECO:0000313" key="9">
    <source>
        <dbReference type="EMBL" id="KAB2825215.1"/>
    </source>
</evidence>
<evidence type="ECO:0000259" key="8">
    <source>
        <dbReference type="PROSITE" id="PS51100"/>
    </source>
</evidence>
<feature type="domain" description="PTS EIIB type-3" evidence="8">
    <location>
        <begin position="1"/>
        <end position="101"/>
    </location>
</feature>
<evidence type="ECO:0000256" key="4">
    <source>
        <dbReference type="ARBA" id="ARBA00022679"/>
    </source>
</evidence>
<protein>
    <submittedName>
        <fullName evidence="9">PTS sugar transporter subunit IIB</fullName>
    </submittedName>
</protein>
<accession>A0A6N6RU63</accession>
<evidence type="ECO:0000256" key="7">
    <source>
        <dbReference type="PROSITE-ProRule" id="PRU00423"/>
    </source>
</evidence>
<comment type="caution">
    <text evidence="9">The sequence shown here is derived from an EMBL/GenBank/DDBJ whole genome shotgun (WGS) entry which is preliminary data.</text>
</comment>
<evidence type="ECO:0000256" key="5">
    <source>
        <dbReference type="ARBA" id="ARBA00022683"/>
    </source>
</evidence>
<organism evidence="9 10">
    <name type="scientific">Aliivibrio finisterrensis</name>
    <dbReference type="NCBI Taxonomy" id="511998"/>
    <lineage>
        <taxon>Bacteria</taxon>
        <taxon>Pseudomonadati</taxon>
        <taxon>Pseudomonadota</taxon>
        <taxon>Gammaproteobacteria</taxon>
        <taxon>Vibrionales</taxon>
        <taxon>Vibrionaceae</taxon>
        <taxon>Aliivibrio</taxon>
    </lineage>
</organism>
<dbReference type="Proteomes" id="UP000434870">
    <property type="component" value="Unassembled WGS sequence"/>
</dbReference>
<dbReference type="GO" id="GO:0016301">
    <property type="term" value="F:kinase activity"/>
    <property type="evidence" value="ECO:0007669"/>
    <property type="project" value="UniProtKB-KW"/>
</dbReference>
<dbReference type="InterPro" id="IPR036095">
    <property type="entry name" value="PTS_EIIB-like_sf"/>
</dbReference>